<evidence type="ECO:0000256" key="1">
    <source>
        <dbReference type="ARBA" id="ARBA00022527"/>
    </source>
</evidence>
<dbReference type="GO" id="GO:0004674">
    <property type="term" value="F:protein serine/threonine kinase activity"/>
    <property type="evidence" value="ECO:0007669"/>
    <property type="project" value="UniProtKB-KW"/>
</dbReference>
<dbReference type="Gene3D" id="3.30.200.20">
    <property type="entry name" value="Phosphorylase Kinase, domain 1"/>
    <property type="match status" value="1"/>
</dbReference>
<dbReference type="InterPro" id="IPR051175">
    <property type="entry name" value="CLK_kinases"/>
</dbReference>
<accession>A0A8S0WB94</accession>
<feature type="domain" description="Protein kinase" evidence="6">
    <location>
        <begin position="37"/>
        <end position="304"/>
    </location>
</feature>
<keyword evidence="8" id="KW-1185">Reference proteome</keyword>
<dbReference type="GO" id="GO:0043484">
    <property type="term" value="P:regulation of RNA splicing"/>
    <property type="evidence" value="ECO:0007669"/>
    <property type="project" value="TreeGrafter"/>
</dbReference>
<evidence type="ECO:0000256" key="5">
    <source>
        <dbReference type="ARBA" id="ARBA00022840"/>
    </source>
</evidence>
<evidence type="ECO:0000313" key="8">
    <source>
        <dbReference type="Proteomes" id="UP000467700"/>
    </source>
</evidence>
<comment type="caution">
    <text evidence="7">The sequence shown here is derived from an EMBL/GenBank/DDBJ whole genome shotgun (WGS) entry which is preliminary data.</text>
</comment>
<dbReference type="OrthoDB" id="5979581at2759"/>
<dbReference type="GO" id="GO:0005634">
    <property type="term" value="C:nucleus"/>
    <property type="evidence" value="ECO:0007669"/>
    <property type="project" value="TreeGrafter"/>
</dbReference>
<keyword evidence="5" id="KW-0067">ATP-binding</keyword>
<evidence type="ECO:0000256" key="2">
    <source>
        <dbReference type="ARBA" id="ARBA00022679"/>
    </source>
</evidence>
<dbReference type="GO" id="GO:0005524">
    <property type="term" value="F:ATP binding"/>
    <property type="evidence" value="ECO:0007669"/>
    <property type="project" value="UniProtKB-KW"/>
</dbReference>
<name>A0A8S0WB94_CYCAE</name>
<gene>
    <name evidence="7" type="ORF">AAE3_LOCUS6069</name>
</gene>
<keyword evidence="4" id="KW-0418">Kinase</keyword>
<dbReference type="Gene3D" id="1.10.510.10">
    <property type="entry name" value="Transferase(Phosphotransferase) domain 1"/>
    <property type="match status" value="1"/>
</dbReference>
<dbReference type="Proteomes" id="UP000467700">
    <property type="component" value="Unassembled WGS sequence"/>
</dbReference>
<organism evidence="7 8">
    <name type="scientific">Cyclocybe aegerita</name>
    <name type="common">Black poplar mushroom</name>
    <name type="synonym">Agrocybe aegerita</name>
    <dbReference type="NCBI Taxonomy" id="1973307"/>
    <lineage>
        <taxon>Eukaryota</taxon>
        <taxon>Fungi</taxon>
        <taxon>Dikarya</taxon>
        <taxon>Basidiomycota</taxon>
        <taxon>Agaricomycotina</taxon>
        <taxon>Agaricomycetes</taxon>
        <taxon>Agaricomycetidae</taxon>
        <taxon>Agaricales</taxon>
        <taxon>Agaricineae</taxon>
        <taxon>Bolbitiaceae</taxon>
        <taxon>Cyclocybe</taxon>
    </lineage>
</organism>
<dbReference type="InterPro" id="IPR000719">
    <property type="entry name" value="Prot_kinase_dom"/>
</dbReference>
<keyword evidence="2" id="KW-0808">Transferase</keyword>
<dbReference type="PANTHER" id="PTHR45646">
    <property type="entry name" value="SERINE/THREONINE-PROTEIN KINASE DOA-RELATED"/>
    <property type="match status" value="1"/>
</dbReference>
<dbReference type="EMBL" id="CACVBS010000041">
    <property type="protein sequence ID" value="CAA7263796.1"/>
    <property type="molecule type" value="Genomic_DNA"/>
</dbReference>
<evidence type="ECO:0000259" key="6">
    <source>
        <dbReference type="PROSITE" id="PS50011"/>
    </source>
</evidence>
<dbReference type="InterPro" id="IPR011009">
    <property type="entry name" value="Kinase-like_dom_sf"/>
</dbReference>
<evidence type="ECO:0000256" key="3">
    <source>
        <dbReference type="ARBA" id="ARBA00022741"/>
    </source>
</evidence>
<dbReference type="PANTHER" id="PTHR45646:SF11">
    <property type="entry name" value="SERINE_THREONINE-PROTEIN KINASE DOA"/>
    <property type="match status" value="1"/>
</dbReference>
<dbReference type="SUPFAM" id="SSF56112">
    <property type="entry name" value="Protein kinase-like (PK-like)"/>
    <property type="match status" value="1"/>
</dbReference>
<proteinExistence type="predicted"/>
<keyword evidence="3" id="KW-0547">Nucleotide-binding</keyword>
<reference evidence="7 8" key="1">
    <citation type="submission" date="2020-01" db="EMBL/GenBank/DDBJ databases">
        <authorList>
            <person name="Gupta K D."/>
        </authorList>
    </citation>
    <scope>NUCLEOTIDE SEQUENCE [LARGE SCALE GENOMIC DNA]</scope>
</reference>
<dbReference type="PROSITE" id="PS50011">
    <property type="entry name" value="PROTEIN_KINASE_DOM"/>
    <property type="match status" value="1"/>
</dbReference>
<dbReference type="SMART" id="SM00220">
    <property type="entry name" value="S_TKc"/>
    <property type="match status" value="1"/>
</dbReference>
<dbReference type="Pfam" id="PF00069">
    <property type="entry name" value="Pkinase"/>
    <property type="match status" value="1"/>
</dbReference>
<protein>
    <recommendedName>
        <fullName evidence="6">Protein kinase domain-containing protein</fullName>
    </recommendedName>
</protein>
<dbReference type="AlphaFoldDB" id="A0A8S0WB94"/>
<evidence type="ECO:0000313" key="7">
    <source>
        <dbReference type="EMBL" id="CAA7263796.1"/>
    </source>
</evidence>
<keyword evidence="1" id="KW-0723">Serine/threonine-protein kinase</keyword>
<sequence>MRALGRLIARAAAVFKKEPRTPSHLHIEPKRVLNSRYEILEQIGSGQHSTVWLAEESTSLQHTSEGRHQEDRLSPDGSSRGRLLHLYDHFLARGDHGDHLCLVSAALGPSVLDIRSRTRNGALSAPLVQHITRQLLQGLEILHEKCKTVHTDIKFDNILFASYAEGPDVNTYCAVDSVLIDFGTAIPEGTDHNRLIQPEALRPPEVLLGCTWDVKVDIWNVGCIIFELLTGQRLFKPRAGPSWSSEQYHMARIYSTLLDDNDRRRLLEFFRHGAKFATFFDGDNLRVKATERESIQVILGHYGICTPELRACSDPQLDSETRLGVAVLSPVTVSNIIISGFVILCSTSPSLVVLAVDVEQSD</sequence>
<evidence type="ECO:0000256" key="4">
    <source>
        <dbReference type="ARBA" id="ARBA00022777"/>
    </source>
</evidence>